<organism evidence="3 4">
    <name type="scientific">Caenorhabditis bovis</name>
    <dbReference type="NCBI Taxonomy" id="2654633"/>
    <lineage>
        <taxon>Eukaryota</taxon>
        <taxon>Metazoa</taxon>
        <taxon>Ecdysozoa</taxon>
        <taxon>Nematoda</taxon>
        <taxon>Chromadorea</taxon>
        <taxon>Rhabditida</taxon>
        <taxon>Rhabditina</taxon>
        <taxon>Rhabditomorpha</taxon>
        <taxon>Rhabditoidea</taxon>
        <taxon>Rhabditidae</taxon>
        <taxon>Peloderinae</taxon>
        <taxon>Caenorhabditis</taxon>
    </lineage>
</organism>
<feature type="compositionally biased region" description="Low complexity" evidence="2">
    <location>
        <begin position="669"/>
        <end position="683"/>
    </location>
</feature>
<dbReference type="Proteomes" id="UP000494206">
    <property type="component" value="Unassembled WGS sequence"/>
</dbReference>
<feature type="compositionally biased region" description="Basic and acidic residues" evidence="2">
    <location>
        <begin position="1175"/>
        <end position="1187"/>
    </location>
</feature>
<dbReference type="EMBL" id="CADEPM010000006">
    <property type="protein sequence ID" value="CAB3407667.1"/>
    <property type="molecule type" value="Genomic_DNA"/>
</dbReference>
<feature type="compositionally biased region" description="Low complexity" evidence="2">
    <location>
        <begin position="895"/>
        <end position="905"/>
    </location>
</feature>
<feature type="compositionally biased region" description="Basic and acidic residues" evidence="2">
    <location>
        <begin position="435"/>
        <end position="452"/>
    </location>
</feature>
<keyword evidence="4" id="KW-1185">Reference proteome</keyword>
<comment type="caution">
    <text evidence="3">The sequence shown here is derived from an EMBL/GenBank/DDBJ whole genome shotgun (WGS) entry which is preliminary data.</text>
</comment>
<feature type="region of interest" description="Disordered" evidence="2">
    <location>
        <begin position="205"/>
        <end position="243"/>
    </location>
</feature>
<feature type="region of interest" description="Disordered" evidence="2">
    <location>
        <begin position="372"/>
        <end position="586"/>
    </location>
</feature>
<feature type="compositionally biased region" description="Basic and acidic residues" evidence="2">
    <location>
        <begin position="372"/>
        <end position="384"/>
    </location>
</feature>
<feature type="compositionally biased region" description="Polar residues" evidence="2">
    <location>
        <begin position="498"/>
        <end position="514"/>
    </location>
</feature>
<feature type="compositionally biased region" description="Polar residues" evidence="2">
    <location>
        <begin position="907"/>
        <end position="917"/>
    </location>
</feature>
<reference evidence="3 4" key="1">
    <citation type="submission" date="2020-04" db="EMBL/GenBank/DDBJ databases">
        <authorList>
            <person name="Laetsch R D."/>
            <person name="Stevens L."/>
            <person name="Kumar S."/>
            <person name="Blaxter L. M."/>
        </authorList>
    </citation>
    <scope>NUCLEOTIDE SEQUENCE [LARGE SCALE GENOMIC DNA]</scope>
</reference>
<feature type="compositionally biased region" description="Polar residues" evidence="2">
    <location>
        <begin position="1007"/>
        <end position="1023"/>
    </location>
</feature>
<gene>
    <name evidence="3" type="ORF">CBOVIS_LOCUS9560</name>
</gene>
<feature type="compositionally biased region" description="Basic and acidic residues" evidence="2">
    <location>
        <begin position="1119"/>
        <end position="1137"/>
    </location>
</feature>
<feature type="compositionally biased region" description="Acidic residues" evidence="2">
    <location>
        <begin position="216"/>
        <end position="226"/>
    </location>
</feature>
<feature type="region of interest" description="Disordered" evidence="2">
    <location>
        <begin position="618"/>
        <end position="1257"/>
    </location>
</feature>
<sequence>MQLMIVQRSQENVKIKKLDSLTKENESLRLQLVECESLARGLQETNALESATREKAEKDLKEAIADRDYFKQKADLFMKKAEEADVHLENANGIRARYDEISAFCTQIEQKYEDLQKKYANSVTFFEKVQRHNNTLTKNVDTLKCECDTLKRKQKIYDKYGKLAIELIDELAKMGPEKEILDKVKIFRKDEVRFAFGCDAWKEPRSDDEIVPDERLGDDDDDDGEAEAPNPANDLAMSSSDEEEAVALERIIKEISSEKLTPTNIESNLEKKMSELRTTRLNPVLRGPFPETVKGTPFDYGVIKPRTVFTHGVPAIKPNEFPAISERGEASTSGKSVAPAATTIHGRKCESVREQQTKMMKVSAKEMAARLKAEEEAKKNEPKGKARMKASKVEPSVKNLRNRSINVKDSGNESKEVEAESQEVVTRRTRSMTAAEEKAAESEFIRLQDIRATRSSRRSKSSEPDAIARRTRSRSARRSVEPTPSDETQGATTTMTTKSLATPKSCQSETTAGPSTRRRISSSSSTTSKLSKRGAQTQKNEPPKKVQRRSSLSESSDDDDGDDGEGSPNDETMVITNERDDFGDAPIVAKEEPIIQSATEPSSSDAIAQLAKPLLKESSVKPVLRSSEADSVSEVKKSTSHTDIVVQRLKALQDLRTKKITIPVVPKPSSTSRLNTTNNSESSSKTKRNSMDADEAAPAPAITPVSSTPDEAPPSKIKPSPSPRASRGKRTTRNSVSSIEDAAPSSSPRPTRAKSTRIQKKTQAGSTSEPQPNSTESISRASKPASSELNEKDPDASSAKEIMAPNLESTQSIAIDTSALNGPASETPESAPPVTPVMKTPSLRPYWTELKTRRTTRNSLSSAGSILLDSIEPVSELPTTSSSSAPVVKNETKTRASTARAARSAETILSQSSQASIESPDGEKEEASSSSSSRPTKKPKPSRGKSSSLKQETLPSPDKTNTQESKNRTGDLVKVDSALAHGEAHQELQVDTLPTVEESVPAPNDIAQDTESSCPVQIEQQENVESHRSAFSENFESTSGPAPKAPQVEIFAAANNDDDDDECGSLKMADETDNDQVETSSVDEMFTEKFPTGPKPTEALKVAESEPLVVNSAKKPKEKKLETTARKVAKIPKEANVKKPKPSPAPRKSTAKKEPVAPPKVVEKLLQTLQIPSRSEVRHQMKIKETQRALGLEISDSEDDGPEGSPAKNAAKSLSKPQPKTAILIEPVAKGRAAKRGATMSTTEAKKRKLEKDSQSARAQLRQALDLKLPINELKRPLEERGFEWTETIPLTPEEAVDVMIEFLQQSTRADMWMVLQQHRREGNSATLTNIDEQTFLSVAATFNNDDQKLLELFTERILYEFAVQDTFHSAQCGSYARLFCHSIHFNRKADDEQKAEWMRKLANVVVLKHPAQAIKCIAYCLNSTSSSYMGWLIEELDEGTEWSLTFRRLLHCEPDQAAVVNWLLLARFDYTAIAKPHDEELTNAMKKLLTSIENSEDVSYNGTTCEIGDEIKENIRLALILAKSGDVELVSFVFRVLERNMKKMQHAFLENDDDEDKGAHLFQSVDAVRETTKISVREAKQTLVVFEWIVTMMRCFSAYHSQKISKPIVDALRTVAPQIVEIKECVESDENSKIDADGKVYMREMLGRFCEFISDFTTYPIQKTSIHR</sequence>
<proteinExistence type="predicted"/>
<keyword evidence="1" id="KW-0175">Coiled coil</keyword>
<feature type="compositionally biased region" description="Polar residues" evidence="2">
    <location>
        <begin position="733"/>
        <end position="749"/>
    </location>
</feature>
<feature type="compositionally biased region" description="Basic and acidic residues" evidence="2">
    <location>
        <begin position="965"/>
        <end position="974"/>
    </location>
</feature>
<evidence type="ECO:0000256" key="2">
    <source>
        <dbReference type="SAM" id="MobiDB-lite"/>
    </source>
</evidence>
<accession>A0A8S1EVL4</accession>
<feature type="compositionally biased region" description="Basic and acidic residues" evidence="2">
    <location>
        <begin position="205"/>
        <end position="215"/>
    </location>
</feature>
<feature type="compositionally biased region" description="Polar residues" evidence="2">
    <location>
        <begin position="949"/>
        <end position="964"/>
    </location>
</feature>
<evidence type="ECO:0000256" key="1">
    <source>
        <dbReference type="SAM" id="Coils"/>
    </source>
</evidence>
<feature type="compositionally biased region" description="Basic residues" evidence="2">
    <location>
        <begin position="751"/>
        <end position="760"/>
    </location>
</feature>
<name>A0A8S1EVL4_9PELO</name>
<feature type="compositionally biased region" description="Low complexity" evidence="2">
    <location>
        <begin position="714"/>
        <end position="725"/>
    </location>
</feature>
<feature type="coiled-coil region" evidence="1">
    <location>
        <begin position="18"/>
        <end position="73"/>
    </location>
</feature>
<feature type="compositionally biased region" description="Polar residues" evidence="2">
    <location>
        <begin position="761"/>
        <end position="788"/>
    </location>
</feature>
<protein>
    <submittedName>
        <fullName evidence="3">Uncharacterized protein</fullName>
    </submittedName>
</protein>
<evidence type="ECO:0000313" key="4">
    <source>
        <dbReference type="Proteomes" id="UP000494206"/>
    </source>
</evidence>
<feature type="compositionally biased region" description="Acidic residues" evidence="2">
    <location>
        <begin position="555"/>
        <end position="565"/>
    </location>
</feature>
<feature type="compositionally biased region" description="Polar residues" evidence="2">
    <location>
        <begin position="1031"/>
        <end position="1040"/>
    </location>
</feature>
<dbReference type="OrthoDB" id="5856551at2759"/>
<feature type="compositionally biased region" description="Polar residues" evidence="2">
    <location>
        <begin position="807"/>
        <end position="820"/>
    </location>
</feature>
<evidence type="ECO:0000313" key="3">
    <source>
        <dbReference type="EMBL" id="CAB3407667.1"/>
    </source>
</evidence>